<dbReference type="InterPro" id="IPR050960">
    <property type="entry name" value="AB_hydrolase_4_sf"/>
</dbReference>
<comment type="similarity">
    <text evidence="1">Belongs to the AB hydrolase superfamily. AB hydrolase 4 family.</text>
</comment>
<feature type="domain" description="AB hydrolase-1" evidence="2">
    <location>
        <begin position="175"/>
        <end position="427"/>
    </location>
</feature>
<keyword evidence="4" id="KW-1185">Reference proteome</keyword>
<dbReference type="InterPro" id="IPR029058">
    <property type="entry name" value="AB_hydrolase_fold"/>
</dbReference>
<dbReference type="InterPro" id="IPR000073">
    <property type="entry name" value="AB_hydrolase_1"/>
</dbReference>
<dbReference type="EMBL" id="JAPEVG010000002">
    <property type="protein sequence ID" value="KAJ8502061.1"/>
    <property type="molecule type" value="Genomic_DNA"/>
</dbReference>
<evidence type="ECO:0000256" key="1">
    <source>
        <dbReference type="ARBA" id="ARBA00010884"/>
    </source>
</evidence>
<dbReference type="GO" id="GO:0051793">
    <property type="term" value="P:medium-chain fatty acid catabolic process"/>
    <property type="evidence" value="ECO:0007669"/>
    <property type="project" value="TreeGrafter"/>
</dbReference>
<dbReference type="SUPFAM" id="SSF53474">
    <property type="entry name" value="alpha/beta-Hydrolases"/>
    <property type="match status" value="1"/>
</dbReference>
<dbReference type="GO" id="GO:0051792">
    <property type="term" value="P:medium-chain fatty acid biosynthetic process"/>
    <property type="evidence" value="ECO:0007669"/>
    <property type="project" value="TreeGrafter"/>
</dbReference>
<dbReference type="Gene3D" id="3.40.50.1820">
    <property type="entry name" value="alpha/beta hydrolase"/>
    <property type="match status" value="1"/>
</dbReference>
<evidence type="ECO:0000313" key="3">
    <source>
        <dbReference type="EMBL" id="KAJ8502061.1"/>
    </source>
</evidence>
<reference evidence="3" key="1">
    <citation type="submission" date="2022-11" db="EMBL/GenBank/DDBJ databases">
        <title>Genome Sequence of Cubamyces cubensis.</title>
        <authorList>
            <person name="Buettner E."/>
        </authorList>
    </citation>
    <scope>NUCLEOTIDE SEQUENCE</scope>
    <source>
        <strain evidence="3">MPL-01</strain>
    </source>
</reference>
<dbReference type="AlphaFoldDB" id="A0AAD7U5W8"/>
<evidence type="ECO:0000313" key="4">
    <source>
        <dbReference type="Proteomes" id="UP001215151"/>
    </source>
</evidence>
<dbReference type="PANTHER" id="PTHR10794:SF63">
    <property type="entry name" value="ALPHA_BETA HYDROLASE 1, ISOFORM A"/>
    <property type="match status" value="1"/>
</dbReference>
<protein>
    <recommendedName>
        <fullName evidence="2">AB hydrolase-1 domain-containing protein</fullName>
    </recommendedName>
</protein>
<accession>A0AAD7U5W8</accession>
<organism evidence="3 4">
    <name type="scientific">Trametes cubensis</name>
    <dbReference type="NCBI Taxonomy" id="1111947"/>
    <lineage>
        <taxon>Eukaryota</taxon>
        <taxon>Fungi</taxon>
        <taxon>Dikarya</taxon>
        <taxon>Basidiomycota</taxon>
        <taxon>Agaricomycotina</taxon>
        <taxon>Agaricomycetes</taxon>
        <taxon>Polyporales</taxon>
        <taxon>Polyporaceae</taxon>
        <taxon>Trametes</taxon>
    </lineage>
</organism>
<proteinExistence type="inferred from homology"/>
<dbReference type="Proteomes" id="UP001215151">
    <property type="component" value="Unassembled WGS sequence"/>
</dbReference>
<dbReference type="Pfam" id="PF00561">
    <property type="entry name" value="Abhydrolase_1"/>
    <property type="match status" value="1"/>
</dbReference>
<comment type="caution">
    <text evidence="3">The sequence shown here is derived from an EMBL/GenBank/DDBJ whole genome shotgun (WGS) entry which is preliminary data.</text>
</comment>
<dbReference type="GO" id="GO:0008126">
    <property type="term" value="F:acetylesterase activity"/>
    <property type="evidence" value="ECO:0007669"/>
    <property type="project" value="TreeGrafter"/>
</dbReference>
<dbReference type="GO" id="GO:0047372">
    <property type="term" value="F:monoacylglycerol lipase activity"/>
    <property type="evidence" value="ECO:0007669"/>
    <property type="project" value="TreeGrafter"/>
</dbReference>
<evidence type="ECO:0000259" key="2">
    <source>
        <dbReference type="Pfam" id="PF00561"/>
    </source>
</evidence>
<gene>
    <name evidence="3" type="ORF">ONZ51_g135</name>
</gene>
<name>A0AAD7U5W8_9APHY</name>
<dbReference type="PANTHER" id="PTHR10794">
    <property type="entry name" value="ABHYDROLASE DOMAIN-CONTAINING PROTEIN"/>
    <property type="match status" value="1"/>
</dbReference>
<sequence length="511" mass="57061">MLRIRDAHISYSGPRLLADLAKATSQIAPSIRLAFLPVYILQVVLRWLLAAPRRFRETVGQYLRLLRTRRRSRVPRTYFADGREGVVPVACKNGVRRMPLRDFVRSRCPSLSREYRASRLLFNGHLQTAYGVYGDFSTVDRVVYERKLIRLVDGGTLSLDFTPPEDERYLPDDTPIVVAFHGLTGGSNEAYVRSIISPATAPRHAGGLGYRAVVVNFRGCAGTPVTSEQLYHCGNTDDARQALMYIARRYPKARLIGLGFSLGANVLVRYLAQEGENSRLTAGCALGCPWDLHSVSYKLSNGAWIDRMYSRTLAHNMATLIKSHANKLANNPKLSEALPYLLALPSPTLWDFDTFYTYEHRSQDSQCPFQSPGDFYRWASSHNVLSDVRVPLLAINADDDPIVRDLPVDVGGNPLVSLVVTRGGGHLGWFASEEEGILKRRRTRWVKKPVLEWLRAVGEDLAVELPRGRPLCTDGEYISEIGRPDLGCKEVEGGGKFSGETLRIEGLVKGF</sequence>